<name>A0A9P7Y5R2_9FUNG</name>
<feature type="region of interest" description="Disordered" evidence="4">
    <location>
        <begin position="288"/>
        <end position="337"/>
    </location>
</feature>
<evidence type="ECO:0000313" key="7">
    <source>
        <dbReference type="Proteomes" id="UP000707451"/>
    </source>
</evidence>
<gene>
    <name evidence="6" type="ORF">KI688_000128</name>
</gene>
<dbReference type="AlphaFoldDB" id="A0A9P7Y5R2"/>
<comment type="caution">
    <text evidence="6">The sequence shown here is derived from an EMBL/GenBank/DDBJ whole genome shotgun (WGS) entry which is preliminary data.</text>
</comment>
<dbReference type="GO" id="GO:0005525">
    <property type="term" value="F:GTP binding"/>
    <property type="evidence" value="ECO:0007669"/>
    <property type="project" value="UniProtKB-KW"/>
</dbReference>
<feature type="compositionally biased region" description="Acidic residues" evidence="4">
    <location>
        <begin position="310"/>
        <end position="337"/>
    </location>
</feature>
<evidence type="ECO:0000256" key="3">
    <source>
        <dbReference type="RuleBase" id="RU004560"/>
    </source>
</evidence>
<dbReference type="Proteomes" id="UP000707451">
    <property type="component" value="Unassembled WGS sequence"/>
</dbReference>
<dbReference type="Gene3D" id="3.40.50.300">
    <property type="entry name" value="P-loop containing nucleotide triphosphate hydrolases"/>
    <property type="match status" value="1"/>
</dbReference>
<feature type="compositionally biased region" description="Low complexity" evidence="4">
    <location>
        <begin position="90"/>
        <end position="108"/>
    </location>
</feature>
<protein>
    <recommendedName>
        <fullName evidence="5">Septin-type G domain-containing protein</fullName>
    </recommendedName>
</protein>
<organism evidence="6 7">
    <name type="scientific">Linnemannia hyalina</name>
    <dbReference type="NCBI Taxonomy" id="64524"/>
    <lineage>
        <taxon>Eukaryota</taxon>
        <taxon>Fungi</taxon>
        <taxon>Fungi incertae sedis</taxon>
        <taxon>Mucoromycota</taxon>
        <taxon>Mortierellomycotina</taxon>
        <taxon>Mortierellomycetes</taxon>
        <taxon>Mortierellales</taxon>
        <taxon>Mortierellaceae</taxon>
        <taxon>Linnemannia</taxon>
    </lineage>
</organism>
<evidence type="ECO:0000256" key="4">
    <source>
        <dbReference type="SAM" id="MobiDB-lite"/>
    </source>
</evidence>
<evidence type="ECO:0000259" key="5">
    <source>
        <dbReference type="PROSITE" id="PS51719"/>
    </source>
</evidence>
<feature type="compositionally biased region" description="Polar residues" evidence="4">
    <location>
        <begin position="109"/>
        <end position="123"/>
    </location>
</feature>
<proteinExistence type="inferred from homology"/>
<keyword evidence="7" id="KW-1185">Reference proteome</keyword>
<dbReference type="InterPro" id="IPR030379">
    <property type="entry name" value="G_SEPTIN_dom"/>
</dbReference>
<evidence type="ECO:0000256" key="1">
    <source>
        <dbReference type="ARBA" id="ARBA00022741"/>
    </source>
</evidence>
<evidence type="ECO:0000313" key="6">
    <source>
        <dbReference type="EMBL" id="KAG9072358.1"/>
    </source>
</evidence>
<reference evidence="6" key="1">
    <citation type="submission" date="2021-06" db="EMBL/GenBank/DDBJ databases">
        <title>Genome Sequence of Mortierella hyaline Strain SCG-10, a Cold-Adapted, Nitrate-Reducing Fungus Isolated from Soil in Minnesota, USA.</title>
        <authorList>
            <person name="Aldossari N."/>
        </authorList>
    </citation>
    <scope>NUCLEOTIDE SEQUENCE</scope>
    <source>
        <strain evidence="6">SCG-10</strain>
    </source>
</reference>
<dbReference type="InterPro" id="IPR027417">
    <property type="entry name" value="P-loop_NTPase"/>
</dbReference>
<keyword evidence="2 3" id="KW-0342">GTP-binding</keyword>
<dbReference type="EMBL" id="JAHRHY010000001">
    <property type="protein sequence ID" value="KAG9072358.1"/>
    <property type="molecule type" value="Genomic_DNA"/>
</dbReference>
<comment type="similarity">
    <text evidence="3">Belongs to the TRAFAC class TrmE-Era-EngA-EngB-Septin-like GTPase superfamily. Septin GTPase family.</text>
</comment>
<dbReference type="PANTHER" id="PTHR18884">
    <property type="entry name" value="SEPTIN"/>
    <property type="match status" value="1"/>
</dbReference>
<dbReference type="SUPFAM" id="SSF52540">
    <property type="entry name" value="P-loop containing nucleoside triphosphate hydrolases"/>
    <property type="match status" value="1"/>
</dbReference>
<sequence>MSYSMRRKNVALEKHEQQPTTWAFTTILNQLSLPCPSLSSDGCVSELNLMVAGNSGLGKTSFIRTLYGTLKLRTSSGGLRNKASVSNLGSAATTSTSVSGDTSPTSPTNISQNGIGTKANGTKDSAGYATGNLERTLNSFEALFEIEEGHEKINLTLVDTPGFVGTDDVIDAHCDEILAYLEYQFDLTLAEERKVRRNPKATDNQIHACIYFIDQASHHQGLSDADIRILKRLGTRVNLIPVIARGDTLTRAQTKRLKQTILKDAADNQIQFFQFLSPKLAKRLLAQQQGGDLDQNHSTPRKRHSRNGPGDDEEADEVGEDEESDEDEDDEDEDDWDPEVLEEKAHLQSLAPFTVIAQEEDGTDLRDEKGRRILGREFPWGVLDCLNSQHCDLSGLRSALLSSHRQELKEITYGYFYEKYRTEKLMARTKSQHIAYQQQQQLHQQRQKNGSTGGATPTGSTLKNKESLLSVGSSAAIAGPWEE</sequence>
<dbReference type="InterPro" id="IPR016491">
    <property type="entry name" value="Septin"/>
</dbReference>
<feature type="region of interest" description="Disordered" evidence="4">
    <location>
        <begin position="90"/>
        <end position="123"/>
    </location>
</feature>
<dbReference type="OrthoDB" id="416553at2759"/>
<dbReference type="PIRSF" id="PIRSF006698">
    <property type="entry name" value="Septin"/>
    <property type="match status" value="1"/>
</dbReference>
<dbReference type="GO" id="GO:0032156">
    <property type="term" value="C:septin cytoskeleton"/>
    <property type="evidence" value="ECO:0007669"/>
    <property type="project" value="UniProtKB-ARBA"/>
</dbReference>
<feature type="domain" description="Septin-type G" evidence="5">
    <location>
        <begin position="43"/>
        <end position="427"/>
    </location>
</feature>
<dbReference type="GO" id="GO:0005938">
    <property type="term" value="C:cell cortex"/>
    <property type="evidence" value="ECO:0007669"/>
    <property type="project" value="UniProtKB-ARBA"/>
</dbReference>
<dbReference type="Pfam" id="PF00735">
    <property type="entry name" value="Septin"/>
    <property type="match status" value="2"/>
</dbReference>
<dbReference type="PROSITE" id="PS51719">
    <property type="entry name" value="G_SEPTIN"/>
    <property type="match status" value="1"/>
</dbReference>
<keyword evidence="1 3" id="KW-0547">Nucleotide-binding</keyword>
<feature type="region of interest" description="Disordered" evidence="4">
    <location>
        <begin position="437"/>
        <end position="467"/>
    </location>
</feature>
<evidence type="ECO:0000256" key="2">
    <source>
        <dbReference type="ARBA" id="ARBA00023134"/>
    </source>
</evidence>
<accession>A0A9P7Y5R2</accession>